<keyword evidence="9" id="KW-0732">Signal</keyword>
<dbReference type="InterPro" id="IPR016138">
    <property type="entry name" value="Ribosome_inactivat_prot_sub1"/>
</dbReference>
<dbReference type="InterPro" id="IPR036041">
    <property type="entry name" value="Ribosome-inact_prot_sf"/>
</dbReference>
<feature type="signal peptide" evidence="9">
    <location>
        <begin position="1"/>
        <end position="26"/>
    </location>
</feature>
<dbReference type="Gramene" id="AUR62044760-RA">
    <property type="protein sequence ID" value="AUR62044760-RA:cds"/>
    <property type="gene ID" value="AUR62044760"/>
</dbReference>
<dbReference type="KEGG" id="cqi:110693791"/>
<evidence type="ECO:0000256" key="8">
    <source>
        <dbReference type="RuleBase" id="RU004915"/>
    </source>
</evidence>
<dbReference type="RefSeq" id="XP_021743177.1">
    <property type="nucleotide sequence ID" value="XM_021887485.1"/>
</dbReference>
<accession>A0A803MZT0</accession>
<evidence type="ECO:0000256" key="6">
    <source>
        <dbReference type="ARBA" id="ARBA00022821"/>
    </source>
</evidence>
<dbReference type="PANTHER" id="PTHR33453:SF34">
    <property type="entry name" value="RIBOSOME-INACTIVATING PROTEIN"/>
    <property type="match status" value="1"/>
</dbReference>
<dbReference type="EnsemblPlants" id="AUR62037920-RA">
    <property type="protein sequence ID" value="AUR62037920-RA:cds"/>
    <property type="gene ID" value="AUR62037920"/>
</dbReference>
<dbReference type="InterPro" id="IPR017989">
    <property type="entry name" value="Ribosome_inactivat_1/2"/>
</dbReference>
<dbReference type="EnsemblPlants" id="AUR62044760-RA">
    <property type="protein sequence ID" value="AUR62044760-RA:cds"/>
    <property type="gene ID" value="AUR62044760"/>
</dbReference>
<dbReference type="GO" id="GO:0017148">
    <property type="term" value="P:negative regulation of translation"/>
    <property type="evidence" value="ECO:0007669"/>
    <property type="project" value="UniProtKB-KW"/>
</dbReference>
<keyword evidence="11" id="KW-1185">Reference proteome</keyword>
<dbReference type="PANTHER" id="PTHR33453">
    <property type="match status" value="1"/>
</dbReference>
<dbReference type="Proteomes" id="UP000596660">
    <property type="component" value="Unplaced"/>
</dbReference>
<evidence type="ECO:0000256" key="5">
    <source>
        <dbReference type="ARBA" id="ARBA00022801"/>
    </source>
</evidence>
<evidence type="ECO:0000313" key="10">
    <source>
        <dbReference type="EnsemblPlants" id="AUR62044760-RA:cds"/>
    </source>
</evidence>
<reference evidence="10" key="2">
    <citation type="submission" date="2021-03" db="UniProtKB">
        <authorList>
            <consortium name="EnsemblPlants"/>
        </authorList>
    </citation>
    <scope>IDENTIFICATION</scope>
</reference>
<gene>
    <name evidence="10" type="primary">LOC110709271</name>
</gene>
<dbReference type="KEGG" id="cqi:110709271"/>
<dbReference type="SUPFAM" id="SSF56371">
    <property type="entry name" value="Ribosome inactivating proteins (RIP)"/>
    <property type="match status" value="1"/>
</dbReference>
<evidence type="ECO:0000256" key="4">
    <source>
        <dbReference type="ARBA" id="ARBA00022656"/>
    </source>
</evidence>
<name>A0A803NF54_CHEQI</name>
<dbReference type="PRINTS" id="PR00396">
    <property type="entry name" value="SHIGARICIN"/>
</dbReference>
<dbReference type="Gene3D" id="3.40.420.10">
    <property type="entry name" value="Ricin (A subunit), domain 1"/>
    <property type="match status" value="1"/>
</dbReference>
<evidence type="ECO:0000313" key="11">
    <source>
        <dbReference type="Proteomes" id="UP000596660"/>
    </source>
</evidence>
<keyword evidence="5 8" id="KW-0378">Hydrolase</keyword>
<keyword evidence="6 8" id="KW-0611">Plant defense</keyword>
<reference evidence="10" key="1">
    <citation type="journal article" date="2017" name="Nature">
        <title>The genome of Chenopodium quinoa.</title>
        <authorList>
            <person name="Jarvis D.E."/>
            <person name="Ho Y.S."/>
            <person name="Lightfoot D.J."/>
            <person name="Schmoeckel S.M."/>
            <person name="Li B."/>
            <person name="Borm T.J.A."/>
            <person name="Ohyanagi H."/>
            <person name="Mineta K."/>
            <person name="Michell C.T."/>
            <person name="Saber N."/>
            <person name="Kharbatia N.M."/>
            <person name="Rupper R.R."/>
            <person name="Sharp A.R."/>
            <person name="Dally N."/>
            <person name="Boughton B.A."/>
            <person name="Woo Y.H."/>
            <person name="Gao G."/>
            <person name="Schijlen E.G.W.M."/>
            <person name="Guo X."/>
            <person name="Momin A.A."/>
            <person name="Negrao S."/>
            <person name="Al-Babili S."/>
            <person name="Gehring C."/>
            <person name="Roessner U."/>
            <person name="Jung C."/>
            <person name="Murphy K."/>
            <person name="Arold S.T."/>
            <person name="Gojobori T."/>
            <person name="van der Linden C.G."/>
            <person name="van Loo E.N."/>
            <person name="Jellen E.N."/>
            <person name="Maughan P.J."/>
            <person name="Tester M."/>
        </authorList>
    </citation>
    <scope>NUCLEOTIDE SEQUENCE [LARGE SCALE GENOMIC DNA]</scope>
    <source>
        <strain evidence="10">cv. PI 614886</strain>
    </source>
</reference>
<evidence type="ECO:0000256" key="3">
    <source>
        <dbReference type="ARBA" id="ARBA00012001"/>
    </source>
</evidence>
<keyword evidence="4 8" id="KW-0800">Toxin</keyword>
<proteinExistence type="inferred from homology"/>
<dbReference type="Gramene" id="AUR62037920-RA">
    <property type="protein sequence ID" value="AUR62037920-RA:cds"/>
    <property type="gene ID" value="AUR62037920"/>
</dbReference>
<feature type="chain" id="PRO_5044663187" description="rRNA N-glycosylase" evidence="9">
    <location>
        <begin position="27"/>
        <end position="327"/>
    </location>
</feature>
<sequence>MVGIKVMGACVVVAIAVWMVLEPTLAASDIRISFDVEGATTATYSQLLNDVRNKVKDKNIVYGGLKDLPVMAAPSDNYLYVDLTASQKRTITLAVNLNKGFSLYVIAYLDKINGNFRSHIFKDLPNNVKDNLFPEAKGKANRLIMNYKSDYASIESKAGSRNKLGLGKQPLNIFFNKVYGKPVDDKNQAKFMLVVMQMVSEATRFAYIENMIVQKFEQDINECYKPDFKMIELEKSWQKITVGIKNSKGGEIKPQLDLRGPNNEPWPVTRVDQIAKDMGLLKYEGATKTANKGVYLGPFINKVQRHFNQFLSFLKANNGNDDDEAEQ</sequence>
<comment type="catalytic activity">
    <reaction evidence="1 8">
        <text>Endohydrolysis of the N-glycosidic bond at one specific adenosine on the 28S rRNA.</text>
        <dbReference type="EC" id="3.2.2.22"/>
    </reaction>
</comment>
<dbReference type="InterPro" id="IPR001574">
    <property type="entry name" value="Ribosome_inactivat_prot"/>
</dbReference>
<organism evidence="10 11">
    <name type="scientific">Chenopodium quinoa</name>
    <name type="common">Quinoa</name>
    <dbReference type="NCBI Taxonomy" id="63459"/>
    <lineage>
        <taxon>Eukaryota</taxon>
        <taxon>Viridiplantae</taxon>
        <taxon>Streptophyta</taxon>
        <taxon>Embryophyta</taxon>
        <taxon>Tracheophyta</taxon>
        <taxon>Spermatophyta</taxon>
        <taxon>Magnoliopsida</taxon>
        <taxon>eudicotyledons</taxon>
        <taxon>Gunneridae</taxon>
        <taxon>Pentapetalae</taxon>
        <taxon>Caryophyllales</taxon>
        <taxon>Chenopodiaceae</taxon>
        <taxon>Chenopodioideae</taxon>
        <taxon>Atripliceae</taxon>
        <taxon>Chenopodium</taxon>
    </lineage>
</organism>
<protein>
    <recommendedName>
        <fullName evidence="3 8">rRNA N-glycosylase</fullName>
        <ecNumber evidence="3 8">3.2.2.22</ecNumber>
    </recommendedName>
</protein>
<dbReference type="InterPro" id="IPR016139">
    <property type="entry name" value="Ribosome_inactivat_prot_sub2"/>
</dbReference>
<dbReference type="GO" id="GO:0090729">
    <property type="term" value="F:toxin activity"/>
    <property type="evidence" value="ECO:0007669"/>
    <property type="project" value="UniProtKB-KW"/>
</dbReference>
<evidence type="ECO:0000256" key="9">
    <source>
        <dbReference type="SAM" id="SignalP"/>
    </source>
</evidence>
<dbReference type="OrthoDB" id="1704365at2759"/>
<dbReference type="GeneID" id="110709271"/>
<evidence type="ECO:0000256" key="1">
    <source>
        <dbReference type="ARBA" id="ARBA00000237"/>
    </source>
</evidence>
<dbReference type="Gene3D" id="4.10.470.10">
    <property type="entry name" value="Ricin (A Subunit), domain 2"/>
    <property type="match status" value="1"/>
</dbReference>
<evidence type="ECO:0000256" key="2">
    <source>
        <dbReference type="ARBA" id="ARBA00008544"/>
    </source>
</evidence>
<dbReference type="Pfam" id="PF00161">
    <property type="entry name" value="RIP"/>
    <property type="match status" value="1"/>
</dbReference>
<evidence type="ECO:0000256" key="7">
    <source>
        <dbReference type="ARBA" id="ARBA00023193"/>
    </source>
</evidence>
<accession>A0A803NF54</accession>
<dbReference type="EC" id="3.2.2.22" evidence="3 8"/>
<keyword evidence="7 8" id="KW-0652">Protein synthesis inhibitor</keyword>
<dbReference type="GO" id="GO:0030598">
    <property type="term" value="F:rRNA N-glycosylase activity"/>
    <property type="evidence" value="ECO:0007669"/>
    <property type="project" value="UniProtKB-EC"/>
</dbReference>
<comment type="similarity">
    <text evidence="2">Belongs to the ribosome-inactivating protein family. Type 1 RIP subfamily.</text>
</comment>
<dbReference type="AlphaFoldDB" id="A0A803NF54"/>
<dbReference type="GO" id="GO:0006952">
    <property type="term" value="P:defense response"/>
    <property type="evidence" value="ECO:0007669"/>
    <property type="project" value="UniProtKB-KW"/>
</dbReference>